<sequence>MKKTQEEAVSTVIAMMLILAILSTCIAVYTTTYVPGLKQQSEVIHSEDVRLVFDRFASDVENMYSLGKPAQFSETFALGGGNVLLSPAKSSGTVEAENVVIGTLKIPGNPDKEITQVNITYAPSFTSWEKQGYAYENGVVWITKDTKRTPASQTVFTIEDGISREESIVKDRLSGKYITVATDGKNNATVTIPKMSITEKNSMTGSGNANILMNASITPIADILLTAGEYIEIFDTNSTSVFRYPEVPSSINMNLSVRWLNITVSAE</sequence>
<keyword evidence="1" id="KW-1133">Transmembrane helix</keyword>
<keyword evidence="1" id="KW-0812">Transmembrane</keyword>
<comment type="caution">
    <text evidence="2">The sequence shown here is derived from an EMBL/GenBank/DDBJ whole genome shotgun (WGS) entry which is preliminary data.</text>
</comment>
<feature type="transmembrane region" description="Helical" evidence="1">
    <location>
        <begin position="12"/>
        <end position="34"/>
    </location>
</feature>
<accession>A0A644TXC6</accession>
<reference evidence="2" key="1">
    <citation type="submission" date="2019-08" db="EMBL/GenBank/DDBJ databases">
        <authorList>
            <person name="Kucharzyk K."/>
            <person name="Murdoch R.W."/>
            <person name="Higgins S."/>
            <person name="Loffler F."/>
        </authorList>
    </citation>
    <scope>NUCLEOTIDE SEQUENCE</scope>
</reference>
<evidence type="ECO:0000313" key="2">
    <source>
        <dbReference type="EMBL" id="MPL71578.1"/>
    </source>
</evidence>
<protein>
    <recommendedName>
        <fullName evidence="3">Archaeal Type IV pilin N-terminal domain-containing protein</fullName>
    </recommendedName>
</protein>
<organism evidence="2">
    <name type="scientific">bioreactor metagenome</name>
    <dbReference type="NCBI Taxonomy" id="1076179"/>
    <lineage>
        <taxon>unclassified sequences</taxon>
        <taxon>metagenomes</taxon>
        <taxon>ecological metagenomes</taxon>
    </lineage>
</organism>
<name>A0A644TXC6_9ZZZZ</name>
<dbReference type="AlphaFoldDB" id="A0A644TXC6"/>
<keyword evidence="1" id="KW-0472">Membrane</keyword>
<evidence type="ECO:0008006" key="3">
    <source>
        <dbReference type="Google" id="ProtNLM"/>
    </source>
</evidence>
<proteinExistence type="predicted"/>
<gene>
    <name evidence="2" type="ORF">SDC9_17355</name>
</gene>
<dbReference type="EMBL" id="VSSQ01000060">
    <property type="protein sequence ID" value="MPL71578.1"/>
    <property type="molecule type" value="Genomic_DNA"/>
</dbReference>
<evidence type="ECO:0000256" key="1">
    <source>
        <dbReference type="SAM" id="Phobius"/>
    </source>
</evidence>